<dbReference type="AlphaFoldDB" id="A0A9K3E968"/>
<gene>
    <name evidence="1" type="ORF">HanXRQr2_Chr14g0634351</name>
</gene>
<keyword evidence="2" id="KW-1185">Reference proteome</keyword>
<sequence length="76" mass="8651">MVDMSDGKLTFRVVEKEIKFEVGQRAEDDPVKYLKAIDSSLDDALQGYNSGCESSRLGIKHAQKRMMDDEKWIPSI</sequence>
<organism evidence="1 2">
    <name type="scientific">Helianthus annuus</name>
    <name type="common">Common sunflower</name>
    <dbReference type="NCBI Taxonomy" id="4232"/>
    <lineage>
        <taxon>Eukaryota</taxon>
        <taxon>Viridiplantae</taxon>
        <taxon>Streptophyta</taxon>
        <taxon>Embryophyta</taxon>
        <taxon>Tracheophyta</taxon>
        <taxon>Spermatophyta</taxon>
        <taxon>Magnoliopsida</taxon>
        <taxon>eudicotyledons</taxon>
        <taxon>Gunneridae</taxon>
        <taxon>Pentapetalae</taxon>
        <taxon>asterids</taxon>
        <taxon>campanulids</taxon>
        <taxon>Asterales</taxon>
        <taxon>Asteraceae</taxon>
        <taxon>Asteroideae</taxon>
        <taxon>Heliantheae alliance</taxon>
        <taxon>Heliantheae</taxon>
        <taxon>Helianthus</taxon>
    </lineage>
</organism>
<dbReference type="Proteomes" id="UP000215914">
    <property type="component" value="Unassembled WGS sequence"/>
</dbReference>
<reference evidence="1" key="1">
    <citation type="journal article" date="2017" name="Nature">
        <title>The sunflower genome provides insights into oil metabolism, flowering and Asterid evolution.</title>
        <authorList>
            <person name="Badouin H."/>
            <person name="Gouzy J."/>
            <person name="Grassa C.J."/>
            <person name="Murat F."/>
            <person name="Staton S.E."/>
            <person name="Cottret L."/>
            <person name="Lelandais-Briere C."/>
            <person name="Owens G.L."/>
            <person name="Carrere S."/>
            <person name="Mayjonade B."/>
            <person name="Legrand L."/>
            <person name="Gill N."/>
            <person name="Kane N.C."/>
            <person name="Bowers J.E."/>
            <person name="Hubner S."/>
            <person name="Bellec A."/>
            <person name="Berard A."/>
            <person name="Berges H."/>
            <person name="Blanchet N."/>
            <person name="Boniface M.C."/>
            <person name="Brunel D."/>
            <person name="Catrice O."/>
            <person name="Chaidir N."/>
            <person name="Claudel C."/>
            <person name="Donnadieu C."/>
            <person name="Faraut T."/>
            <person name="Fievet G."/>
            <person name="Helmstetter N."/>
            <person name="King M."/>
            <person name="Knapp S.J."/>
            <person name="Lai Z."/>
            <person name="Le Paslier M.C."/>
            <person name="Lippi Y."/>
            <person name="Lorenzon L."/>
            <person name="Mandel J.R."/>
            <person name="Marage G."/>
            <person name="Marchand G."/>
            <person name="Marquand E."/>
            <person name="Bret-Mestries E."/>
            <person name="Morien E."/>
            <person name="Nambeesan S."/>
            <person name="Nguyen T."/>
            <person name="Pegot-Espagnet P."/>
            <person name="Pouilly N."/>
            <person name="Raftis F."/>
            <person name="Sallet E."/>
            <person name="Schiex T."/>
            <person name="Thomas J."/>
            <person name="Vandecasteele C."/>
            <person name="Vares D."/>
            <person name="Vear F."/>
            <person name="Vautrin S."/>
            <person name="Crespi M."/>
            <person name="Mangin B."/>
            <person name="Burke J.M."/>
            <person name="Salse J."/>
            <person name="Munos S."/>
            <person name="Vincourt P."/>
            <person name="Rieseberg L.H."/>
            <person name="Langlade N.B."/>
        </authorList>
    </citation>
    <scope>NUCLEOTIDE SEQUENCE</scope>
    <source>
        <tissue evidence="1">Leaves</tissue>
    </source>
</reference>
<evidence type="ECO:0000313" key="1">
    <source>
        <dbReference type="EMBL" id="KAF5768261.1"/>
    </source>
</evidence>
<reference evidence="1" key="2">
    <citation type="submission" date="2020-06" db="EMBL/GenBank/DDBJ databases">
        <title>Helianthus annuus Genome sequencing and assembly Release 2.</title>
        <authorList>
            <person name="Gouzy J."/>
            <person name="Langlade N."/>
            <person name="Munos S."/>
        </authorList>
    </citation>
    <scope>NUCLEOTIDE SEQUENCE</scope>
    <source>
        <tissue evidence="1">Leaves</tissue>
    </source>
</reference>
<dbReference type="Gramene" id="mRNA:HanXRQr2_Chr14g0634351">
    <property type="protein sequence ID" value="mRNA:HanXRQr2_Chr14g0634351"/>
    <property type="gene ID" value="HanXRQr2_Chr14g0634351"/>
</dbReference>
<dbReference type="EMBL" id="MNCJ02000329">
    <property type="protein sequence ID" value="KAF5768261.1"/>
    <property type="molecule type" value="Genomic_DNA"/>
</dbReference>
<accession>A0A9K3E968</accession>
<name>A0A9K3E968_HELAN</name>
<proteinExistence type="predicted"/>
<comment type="caution">
    <text evidence="1">The sequence shown here is derived from an EMBL/GenBank/DDBJ whole genome shotgun (WGS) entry which is preliminary data.</text>
</comment>
<protein>
    <submittedName>
        <fullName evidence="1">Uncharacterized protein</fullName>
    </submittedName>
</protein>
<evidence type="ECO:0000313" key="2">
    <source>
        <dbReference type="Proteomes" id="UP000215914"/>
    </source>
</evidence>